<sequence>MVDASSGGALMNKTAAEAKTMLEGMATNSQQFGSRREPPKASVNEVGHSSHLEQQIAALTSLVQQTLVPPSMVCTICSMVGHASETCPTVLEQANAMGGYQRPQYGQQPVRQWGVYANPQGGQSSFPSPPMGHNQRDTGANTTQMLEANLTTYIQLNDKRMEAMQQQMEQMMQLLIKREPGRLPSQTEDTFNATVGKDPLETALVHNVEQKAPRTYENIIETVAALTVAPPHGLLEH</sequence>
<dbReference type="AlphaFoldDB" id="A0AAW1Y9A7"/>
<evidence type="ECO:0000313" key="2">
    <source>
        <dbReference type="EMBL" id="KAK9945736.1"/>
    </source>
</evidence>
<feature type="region of interest" description="Disordered" evidence="1">
    <location>
        <begin position="29"/>
        <end position="49"/>
    </location>
</feature>
<organism evidence="2 3">
    <name type="scientific">Rubus argutus</name>
    <name type="common">Southern blackberry</name>
    <dbReference type="NCBI Taxonomy" id="59490"/>
    <lineage>
        <taxon>Eukaryota</taxon>
        <taxon>Viridiplantae</taxon>
        <taxon>Streptophyta</taxon>
        <taxon>Embryophyta</taxon>
        <taxon>Tracheophyta</taxon>
        <taxon>Spermatophyta</taxon>
        <taxon>Magnoliopsida</taxon>
        <taxon>eudicotyledons</taxon>
        <taxon>Gunneridae</taxon>
        <taxon>Pentapetalae</taxon>
        <taxon>rosids</taxon>
        <taxon>fabids</taxon>
        <taxon>Rosales</taxon>
        <taxon>Rosaceae</taxon>
        <taxon>Rosoideae</taxon>
        <taxon>Rosoideae incertae sedis</taxon>
        <taxon>Rubus</taxon>
    </lineage>
</organism>
<gene>
    <name evidence="2" type="ORF">M0R45_011235</name>
</gene>
<evidence type="ECO:0000256" key="1">
    <source>
        <dbReference type="SAM" id="MobiDB-lite"/>
    </source>
</evidence>
<dbReference type="EMBL" id="JBEDUW010000002">
    <property type="protein sequence ID" value="KAK9945736.1"/>
    <property type="molecule type" value="Genomic_DNA"/>
</dbReference>
<keyword evidence="3" id="KW-1185">Reference proteome</keyword>
<accession>A0AAW1Y9A7</accession>
<dbReference type="Proteomes" id="UP001457282">
    <property type="component" value="Unassembled WGS sequence"/>
</dbReference>
<name>A0AAW1Y9A7_RUBAR</name>
<reference evidence="2 3" key="1">
    <citation type="journal article" date="2023" name="G3 (Bethesda)">
        <title>A chromosome-length genome assembly and annotation of blackberry (Rubus argutus, cv. 'Hillquist').</title>
        <authorList>
            <person name="Bruna T."/>
            <person name="Aryal R."/>
            <person name="Dudchenko O."/>
            <person name="Sargent D.J."/>
            <person name="Mead D."/>
            <person name="Buti M."/>
            <person name="Cavallini A."/>
            <person name="Hytonen T."/>
            <person name="Andres J."/>
            <person name="Pham M."/>
            <person name="Weisz D."/>
            <person name="Mascagni F."/>
            <person name="Usai G."/>
            <person name="Natali L."/>
            <person name="Bassil N."/>
            <person name="Fernandez G.E."/>
            <person name="Lomsadze A."/>
            <person name="Armour M."/>
            <person name="Olukolu B."/>
            <person name="Poorten T."/>
            <person name="Britton C."/>
            <person name="Davik J."/>
            <person name="Ashrafi H."/>
            <person name="Aiden E.L."/>
            <person name="Borodovsky M."/>
            <person name="Worthington M."/>
        </authorList>
    </citation>
    <scope>NUCLEOTIDE SEQUENCE [LARGE SCALE GENOMIC DNA]</scope>
    <source>
        <strain evidence="2">PI 553951</strain>
    </source>
</reference>
<proteinExistence type="predicted"/>
<comment type="caution">
    <text evidence="2">The sequence shown here is derived from an EMBL/GenBank/DDBJ whole genome shotgun (WGS) entry which is preliminary data.</text>
</comment>
<evidence type="ECO:0000313" key="3">
    <source>
        <dbReference type="Proteomes" id="UP001457282"/>
    </source>
</evidence>
<protein>
    <submittedName>
        <fullName evidence="2">Uncharacterized protein</fullName>
    </submittedName>
</protein>